<accession>A0A803TP42</accession>
<feature type="domain" description="SET" evidence="1">
    <location>
        <begin position="58"/>
        <end position="167"/>
    </location>
</feature>
<dbReference type="AlphaFoldDB" id="A0A803TP42"/>
<keyword evidence="3" id="KW-1185">Reference proteome</keyword>
<protein>
    <recommendedName>
        <fullName evidence="1">SET domain-containing protein</fullName>
    </recommendedName>
</protein>
<reference evidence="2" key="3">
    <citation type="submission" date="2025-09" db="UniProtKB">
        <authorList>
            <consortium name="Ensembl"/>
        </authorList>
    </citation>
    <scope>IDENTIFICATION</scope>
</reference>
<dbReference type="Gene3D" id="2.170.270.10">
    <property type="entry name" value="SET domain"/>
    <property type="match status" value="1"/>
</dbReference>
<evidence type="ECO:0000313" key="3">
    <source>
        <dbReference type="Proteomes" id="UP000001646"/>
    </source>
</evidence>
<reference evidence="2" key="2">
    <citation type="submission" date="2025-08" db="UniProtKB">
        <authorList>
            <consortium name="Ensembl"/>
        </authorList>
    </citation>
    <scope>IDENTIFICATION</scope>
</reference>
<dbReference type="InterPro" id="IPR046341">
    <property type="entry name" value="SET_dom_sf"/>
</dbReference>
<dbReference type="PROSITE" id="PS50280">
    <property type="entry name" value="SET"/>
    <property type="match status" value="1"/>
</dbReference>
<dbReference type="Proteomes" id="UP000001646">
    <property type="component" value="Chromosome 6"/>
</dbReference>
<organism evidence="2 3">
    <name type="scientific">Anolis carolinensis</name>
    <name type="common">Green anole</name>
    <name type="synonym">American chameleon</name>
    <dbReference type="NCBI Taxonomy" id="28377"/>
    <lineage>
        <taxon>Eukaryota</taxon>
        <taxon>Metazoa</taxon>
        <taxon>Chordata</taxon>
        <taxon>Craniata</taxon>
        <taxon>Vertebrata</taxon>
        <taxon>Euteleostomi</taxon>
        <taxon>Lepidosauria</taxon>
        <taxon>Squamata</taxon>
        <taxon>Bifurcata</taxon>
        <taxon>Unidentata</taxon>
        <taxon>Episquamata</taxon>
        <taxon>Toxicofera</taxon>
        <taxon>Iguania</taxon>
        <taxon>Dactyloidae</taxon>
        <taxon>Anolis</taxon>
    </lineage>
</organism>
<proteinExistence type="predicted"/>
<reference evidence="2 3" key="1">
    <citation type="submission" date="2009-12" db="EMBL/GenBank/DDBJ databases">
        <title>The Genome Sequence of Anolis carolinensis (Green Anole Lizard).</title>
        <authorList>
            <consortium name="The Genome Sequencing Platform"/>
            <person name="Di Palma F."/>
            <person name="Alfoldi J."/>
            <person name="Heiman D."/>
            <person name="Young S."/>
            <person name="Grabherr M."/>
            <person name="Johnson J."/>
            <person name="Lander E.S."/>
            <person name="Lindblad-Toh K."/>
        </authorList>
    </citation>
    <scope>NUCLEOTIDE SEQUENCE [LARGE SCALE GENOMIC DNA]</scope>
    <source>
        <strain evidence="2 3">JBL SC #1</strain>
    </source>
</reference>
<dbReference type="GeneTree" id="ENSGT00940000158211"/>
<dbReference type="Pfam" id="PF21549">
    <property type="entry name" value="PRDM2_PR"/>
    <property type="match status" value="1"/>
</dbReference>
<evidence type="ECO:0000259" key="1">
    <source>
        <dbReference type="PROSITE" id="PS50280"/>
    </source>
</evidence>
<dbReference type="Bgee" id="ENSACAG00000023646">
    <property type="expression patterns" value="Expressed in hemipenis and 4 other cell types or tissues"/>
</dbReference>
<gene>
    <name evidence="2" type="primary">LOC103279277</name>
</gene>
<evidence type="ECO:0000313" key="2">
    <source>
        <dbReference type="Ensembl" id="ENSACAP00000036982.1"/>
    </source>
</evidence>
<dbReference type="InterPro" id="IPR001214">
    <property type="entry name" value="SET_dom"/>
</dbReference>
<dbReference type="Ensembl" id="ENSACAT00000042428.1">
    <property type="protein sequence ID" value="ENSACAP00000036982.1"/>
    <property type="gene ID" value="ENSACAG00000023646.2"/>
</dbReference>
<name>A0A803TP42_ANOCA</name>
<sequence length="248" mass="28366">MPVFRERRGHEDKQGPNFCEECRLYFQESCPQHGPPTFVADSPVPERAPSRALLSLPEGLVVKERLQGGFGVWSTLPTLPRGCIFGPYEGKVAREHSDCTRYSWVRDNGSYFFIDASDDSRSSWMKYVACASTEDEQNLTVFQYRGYIYYRVCQTISADTELLVWIGEEYGRTLGLHLGRHKKGGRCCLSMLASFLACFSTINPLVWAIHRKPPYIRSDNKTFLFPVLCLEQDCEIHQADLVQLLSKF</sequence>